<dbReference type="SUPFAM" id="SSF56399">
    <property type="entry name" value="ADP-ribosylation"/>
    <property type="match status" value="1"/>
</dbReference>
<organism evidence="6 7">
    <name type="scientific">Prorocentrum cordatum</name>
    <dbReference type="NCBI Taxonomy" id="2364126"/>
    <lineage>
        <taxon>Eukaryota</taxon>
        <taxon>Sar</taxon>
        <taxon>Alveolata</taxon>
        <taxon>Dinophyceae</taxon>
        <taxon>Prorocentrales</taxon>
        <taxon>Prorocentraceae</taxon>
        <taxon>Prorocentrum</taxon>
    </lineage>
</organism>
<evidence type="ECO:0000256" key="4">
    <source>
        <dbReference type="SAM" id="MobiDB-lite"/>
    </source>
</evidence>
<keyword evidence="7" id="KW-1185">Reference proteome</keyword>
<sequence length="398" mass="43003">MAGAACALDRRRPAGCCLAPTALEPGAWECSVDGGGWVPYEWPVSSLLEQAFCQHQEGVEFCLLGHQYRVRFLEARGDGAHAASQLNVKTGRVREVRRWPSRGHRHASEQRQRALEAAAKQAAWAAWLLPEWAWVLFDGGGGAVGAPATPKPQGPPADALPVPAGPPPARQPYSLGRGEDRARRPCLGEAWWPEPLRSWPVQGLACAAHPLGRKCNFALHRVLAPEPGRADAEWSALAARLALLRGVLARMSGDDFLDGAGREPLLGARLLWHGTRSVDGLLDICSDGFDRARAATCAFGRGCYFAASAAYSDRYACGVRVPGDPPQRRLRAVLLAAVLVGELVKGQPNMYPPPVKPHSRTGERYENACDKTESPGIIVTFRDGQAMPAYVLVYEMAS</sequence>
<evidence type="ECO:0000256" key="1">
    <source>
        <dbReference type="ARBA" id="ARBA00004123"/>
    </source>
</evidence>
<dbReference type="InterPro" id="IPR012317">
    <property type="entry name" value="Poly(ADP-ribose)pol_cat_dom"/>
</dbReference>
<dbReference type="PANTHER" id="PTHR45740">
    <property type="entry name" value="POLY [ADP-RIBOSE] POLYMERASE"/>
    <property type="match status" value="1"/>
</dbReference>
<dbReference type="InterPro" id="IPR018123">
    <property type="entry name" value="WWE-dom_subgr"/>
</dbReference>
<proteinExistence type="inferred from homology"/>
<dbReference type="Pfam" id="PF02825">
    <property type="entry name" value="WWE"/>
    <property type="match status" value="1"/>
</dbReference>
<comment type="caution">
    <text evidence="6">The sequence shown here is derived from an EMBL/GenBank/DDBJ whole genome shotgun (WGS) entry which is preliminary data.</text>
</comment>
<gene>
    <name evidence="6" type="ORF">PCOR1329_LOCUS61454</name>
</gene>
<name>A0ABN9VUW4_9DINO</name>
<accession>A0ABN9VUW4</accession>
<dbReference type="PANTHER" id="PTHR45740:SF6">
    <property type="entry name" value="PROTEIN MONO-ADP-RIBOSYLTRANSFERASE PARP12"/>
    <property type="match status" value="1"/>
</dbReference>
<evidence type="ECO:0000313" key="6">
    <source>
        <dbReference type="EMBL" id="CAK0877372.1"/>
    </source>
</evidence>
<evidence type="ECO:0000256" key="3">
    <source>
        <dbReference type="ARBA" id="ARBA00024347"/>
    </source>
</evidence>
<evidence type="ECO:0000256" key="2">
    <source>
        <dbReference type="ARBA" id="ARBA00023242"/>
    </source>
</evidence>
<dbReference type="InterPro" id="IPR004170">
    <property type="entry name" value="WWE_dom"/>
</dbReference>
<dbReference type="Gene3D" id="3.90.228.10">
    <property type="match status" value="1"/>
</dbReference>
<dbReference type="Gene3D" id="3.30.720.50">
    <property type="match status" value="1"/>
</dbReference>
<dbReference type="InterPro" id="IPR037197">
    <property type="entry name" value="WWE_dom_sf"/>
</dbReference>
<evidence type="ECO:0000313" key="7">
    <source>
        <dbReference type="Proteomes" id="UP001189429"/>
    </source>
</evidence>
<keyword evidence="2" id="KW-0539">Nucleus</keyword>
<feature type="region of interest" description="Disordered" evidence="4">
    <location>
        <begin position="146"/>
        <end position="178"/>
    </location>
</feature>
<feature type="domain" description="WWE" evidence="5">
    <location>
        <begin position="13"/>
        <end position="98"/>
    </location>
</feature>
<evidence type="ECO:0000259" key="5">
    <source>
        <dbReference type="PROSITE" id="PS50918"/>
    </source>
</evidence>
<reference evidence="6" key="1">
    <citation type="submission" date="2023-10" db="EMBL/GenBank/DDBJ databases">
        <authorList>
            <person name="Chen Y."/>
            <person name="Shah S."/>
            <person name="Dougan E. K."/>
            <person name="Thang M."/>
            <person name="Chan C."/>
        </authorList>
    </citation>
    <scope>NUCLEOTIDE SEQUENCE [LARGE SCALE GENOMIC DNA]</scope>
</reference>
<comment type="subcellular location">
    <subcellularLocation>
        <location evidence="1">Nucleus</location>
    </subcellularLocation>
</comment>
<comment type="similarity">
    <text evidence="3">Belongs to the ARTD/PARP family.</text>
</comment>
<dbReference type="Proteomes" id="UP001189429">
    <property type="component" value="Unassembled WGS sequence"/>
</dbReference>
<dbReference type="Pfam" id="PF00644">
    <property type="entry name" value="PARP"/>
    <property type="match status" value="1"/>
</dbReference>
<dbReference type="SUPFAM" id="SSF117839">
    <property type="entry name" value="WWE domain"/>
    <property type="match status" value="1"/>
</dbReference>
<dbReference type="SMART" id="SM00678">
    <property type="entry name" value="WWE"/>
    <property type="match status" value="1"/>
</dbReference>
<protein>
    <recommendedName>
        <fullName evidence="5">WWE domain-containing protein</fullName>
    </recommendedName>
</protein>
<dbReference type="InterPro" id="IPR051712">
    <property type="entry name" value="ARTD-AVP"/>
</dbReference>
<dbReference type="PROSITE" id="PS50918">
    <property type="entry name" value="WWE"/>
    <property type="match status" value="1"/>
</dbReference>
<dbReference type="EMBL" id="CAUYUJ010017728">
    <property type="protein sequence ID" value="CAK0877372.1"/>
    <property type="molecule type" value="Genomic_DNA"/>
</dbReference>